<accession>A0A7J6P9J8</accession>
<dbReference type="EMBL" id="JABANO010012678">
    <property type="protein sequence ID" value="KAF4741395.1"/>
    <property type="molecule type" value="Genomic_DNA"/>
</dbReference>
<protein>
    <submittedName>
        <fullName evidence="1">Uncharacterized protein</fullName>
    </submittedName>
</protein>
<evidence type="ECO:0000313" key="4">
    <source>
        <dbReference type="Proteomes" id="UP000574390"/>
    </source>
</evidence>
<keyword evidence="3" id="KW-1185">Reference proteome</keyword>
<evidence type="ECO:0000313" key="3">
    <source>
        <dbReference type="Proteomes" id="UP000553632"/>
    </source>
</evidence>
<dbReference type="EMBL" id="JABANM010036131">
    <property type="protein sequence ID" value="KAF4692732.1"/>
    <property type="molecule type" value="Genomic_DNA"/>
</dbReference>
<evidence type="ECO:0000313" key="1">
    <source>
        <dbReference type="EMBL" id="KAF4692732.1"/>
    </source>
</evidence>
<name>A0A7J6P9J8_PEROL</name>
<evidence type="ECO:0000313" key="2">
    <source>
        <dbReference type="EMBL" id="KAF4741395.1"/>
    </source>
</evidence>
<dbReference type="AlphaFoldDB" id="A0A7J6P9J8"/>
<reference evidence="3 4" key="1">
    <citation type="submission" date="2020-04" db="EMBL/GenBank/DDBJ databases">
        <title>Perkinsus olseni comparative genomics.</title>
        <authorList>
            <person name="Bogema D.R."/>
        </authorList>
    </citation>
    <scope>NUCLEOTIDE SEQUENCE [LARGE SCALE GENOMIC DNA]</scope>
    <source>
        <strain evidence="1">ATCC PRA-205</strain>
        <strain evidence="2 3">ATCC PRA-207</strain>
    </source>
</reference>
<comment type="caution">
    <text evidence="1">The sequence shown here is derived from an EMBL/GenBank/DDBJ whole genome shotgun (WGS) entry which is preliminary data.</text>
</comment>
<gene>
    <name evidence="1" type="ORF">FOZ62_029511</name>
    <name evidence="2" type="ORF">FOZ63_001321</name>
</gene>
<sequence length="92" mass="10206">MNAVHARATLRANKLLAPVESETEYANLSLLIANGPLTFMHEPYHRPLRLPRSTSINISIRCHKYVPDSDFLVAPTIPSKAELLFGCPSSSF</sequence>
<dbReference type="Proteomes" id="UP000553632">
    <property type="component" value="Unassembled WGS sequence"/>
</dbReference>
<dbReference type="Proteomes" id="UP000574390">
    <property type="component" value="Unassembled WGS sequence"/>
</dbReference>
<organism evidence="1 4">
    <name type="scientific">Perkinsus olseni</name>
    <name type="common">Perkinsus atlanticus</name>
    <dbReference type="NCBI Taxonomy" id="32597"/>
    <lineage>
        <taxon>Eukaryota</taxon>
        <taxon>Sar</taxon>
        <taxon>Alveolata</taxon>
        <taxon>Perkinsozoa</taxon>
        <taxon>Perkinsea</taxon>
        <taxon>Perkinsida</taxon>
        <taxon>Perkinsidae</taxon>
        <taxon>Perkinsus</taxon>
    </lineage>
</organism>
<proteinExistence type="predicted"/>